<feature type="domain" description="Glycosyl hydrolase family 38 C-terminal" evidence="3">
    <location>
        <begin position="122"/>
        <end position="329"/>
    </location>
</feature>
<dbReference type="Pfam" id="PF07748">
    <property type="entry name" value="Glyco_hydro_38C"/>
    <property type="match status" value="1"/>
</dbReference>
<name>A0AAW2ZDL6_9EUKA</name>
<dbReference type="EMBL" id="JAOPGA020001301">
    <property type="protein sequence ID" value="KAL0487103.1"/>
    <property type="molecule type" value="Genomic_DNA"/>
</dbReference>
<dbReference type="InterPro" id="IPR050843">
    <property type="entry name" value="Glycosyl_Hydrlase_38"/>
</dbReference>
<feature type="compositionally biased region" description="Low complexity" evidence="1">
    <location>
        <begin position="600"/>
        <end position="609"/>
    </location>
</feature>
<dbReference type="Proteomes" id="UP001431209">
    <property type="component" value="Unassembled WGS sequence"/>
</dbReference>
<evidence type="ECO:0000256" key="2">
    <source>
        <dbReference type="SAM" id="Phobius"/>
    </source>
</evidence>
<keyword evidence="2" id="KW-1133">Transmembrane helix</keyword>
<gene>
    <name evidence="4" type="ORF">AKO1_000994</name>
</gene>
<dbReference type="AlphaFoldDB" id="A0AAW2ZDL6"/>
<dbReference type="InterPro" id="IPR011682">
    <property type="entry name" value="Glyco_hydro_38_C"/>
</dbReference>
<feature type="compositionally biased region" description="Acidic residues" evidence="1">
    <location>
        <begin position="614"/>
        <end position="624"/>
    </location>
</feature>
<feature type="region of interest" description="Disordered" evidence="1">
    <location>
        <begin position="600"/>
        <end position="624"/>
    </location>
</feature>
<proteinExistence type="predicted"/>
<dbReference type="GO" id="GO:0004559">
    <property type="term" value="F:alpha-mannosidase activity"/>
    <property type="evidence" value="ECO:0007669"/>
    <property type="project" value="InterPro"/>
</dbReference>
<comment type="caution">
    <text evidence="4">The sequence shown here is derived from an EMBL/GenBank/DDBJ whole genome shotgun (WGS) entry which is preliminary data.</text>
</comment>
<dbReference type="GO" id="GO:0006013">
    <property type="term" value="P:mannose metabolic process"/>
    <property type="evidence" value="ECO:0007669"/>
    <property type="project" value="InterPro"/>
</dbReference>
<keyword evidence="5" id="KW-1185">Reference proteome</keyword>
<dbReference type="PANTHER" id="PTHR11607:SF3">
    <property type="entry name" value="LYSOSOMAL ALPHA-MANNOSIDASE"/>
    <property type="match status" value="1"/>
</dbReference>
<evidence type="ECO:0000313" key="4">
    <source>
        <dbReference type="EMBL" id="KAL0487103.1"/>
    </source>
</evidence>
<sequence>MKKISSNYFKSPSCEMDQKLNLSTLDNSLRIHVMNYKSWNHKSLIHVPIDYDFPFDQEEICTFYQNELINHQFVPSLQSLVIQPKRELPPIGYDSFDLKKCPSTSTTPPISNNDRNENFTINNQHLTLYFENYKWTHYQFTSSPKIKISQEYIYYKTMSEQYEQNSGAYIFNPMESSPISNQYPSNISFTKVTRGELCSVVTQIINNGSIHQSFILCNDSPHVKFKIKMNQIEFKSIELLMRITSPEIQNESKMTCDLNGLESHTIFRNSTRMNLASNFLPMVQFCHIRDSNKKRSLSILTSQPMSVANLIDGSMELIIYRNCGFDDGRGLGEIYQDNVPYEFDLEIQLDVMKEPSKKDLIEFNSELSTMSYSSSGDENENGRVSFLDANQEWIGNVHLESLDTIRSRSSLDRRGRESRCTVLRLRRVDEGDDHDRNVNDHDEGNVNLKNLIKDLVPVHETELSTRRRIGDFYGNSTVVTLKSNYIHTFIMTRSKLFDAYKQVLEKMESSSSSVIATTVAPTTTTTVAPTTTVVPTTTTVAPQKEEQIVVTAPPSLLFIQLFSVLVLVGTVIVMACICCVNCIFLVDSREAVGRFLLSKSSSNSSRHSSQYTLGDDDEEQENFI</sequence>
<accession>A0AAW2ZDL6</accession>
<dbReference type="GO" id="GO:0030246">
    <property type="term" value="F:carbohydrate binding"/>
    <property type="evidence" value="ECO:0007669"/>
    <property type="project" value="InterPro"/>
</dbReference>
<keyword evidence="2 4" id="KW-0812">Transmembrane</keyword>
<protein>
    <submittedName>
        <fullName evidence="4">1 TM domain-containing transmembrane protein</fullName>
    </submittedName>
</protein>
<feature type="transmembrane region" description="Helical" evidence="2">
    <location>
        <begin position="557"/>
        <end position="586"/>
    </location>
</feature>
<dbReference type="InterPro" id="IPR011013">
    <property type="entry name" value="Gal_mutarotase_sf_dom"/>
</dbReference>
<dbReference type="Gene3D" id="2.70.98.30">
    <property type="entry name" value="Golgi alpha-mannosidase II, domain 4"/>
    <property type="match status" value="1"/>
</dbReference>
<dbReference type="SUPFAM" id="SSF74650">
    <property type="entry name" value="Galactose mutarotase-like"/>
    <property type="match status" value="1"/>
</dbReference>
<dbReference type="PANTHER" id="PTHR11607">
    <property type="entry name" value="ALPHA-MANNOSIDASE"/>
    <property type="match status" value="1"/>
</dbReference>
<organism evidence="4 5">
    <name type="scientific">Acrasis kona</name>
    <dbReference type="NCBI Taxonomy" id="1008807"/>
    <lineage>
        <taxon>Eukaryota</taxon>
        <taxon>Discoba</taxon>
        <taxon>Heterolobosea</taxon>
        <taxon>Tetramitia</taxon>
        <taxon>Eutetramitia</taxon>
        <taxon>Acrasidae</taxon>
        <taxon>Acrasis</taxon>
    </lineage>
</organism>
<reference evidence="4 5" key="1">
    <citation type="submission" date="2024-03" db="EMBL/GenBank/DDBJ databases">
        <title>The Acrasis kona genome and developmental transcriptomes reveal deep origins of eukaryotic multicellular pathways.</title>
        <authorList>
            <person name="Sheikh S."/>
            <person name="Fu C.-J."/>
            <person name="Brown M.W."/>
            <person name="Baldauf S.L."/>
        </authorList>
    </citation>
    <scope>NUCLEOTIDE SEQUENCE [LARGE SCALE GENOMIC DNA]</scope>
    <source>
        <strain evidence="4 5">ATCC MYA-3509</strain>
    </source>
</reference>
<keyword evidence="2" id="KW-0472">Membrane</keyword>
<evidence type="ECO:0000313" key="5">
    <source>
        <dbReference type="Proteomes" id="UP001431209"/>
    </source>
</evidence>
<evidence type="ECO:0000259" key="3">
    <source>
        <dbReference type="Pfam" id="PF07748"/>
    </source>
</evidence>
<evidence type="ECO:0000256" key="1">
    <source>
        <dbReference type="SAM" id="MobiDB-lite"/>
    </source>
</evidence>